<dbReference type="Pfam" id="PF01339">
    <property type="entry name" value="CheB_methylest"/>
    <property type="match status" value="1"/>
</dbReference>
<dbReference type="GO" id="GO:0008984">
    <property type="term" value="F:protein-glutamate methylesterase activity"/>
    <property type="evidence" value="ECO:0007669"/>
    <property type="project" value="InterPro"/>
</dbReference>
<feature type="active site" evidence="2">
    <location>
        <position position="32"/>
    </location>
</feature>
<dbReference type="SMART" id="SM00267">
    <property type="entry name" value="GGDEF"/>
    <property type="match status" value="1"/>
</dbReference>
<dbReference type="PRINTS" id="PR00996">
    <property type="entry name" value="CHERMTFRASE"/>
</dbReference>
<dbReference type="InterPro" id="IPR035965">
    <property type="entry name" value="PAS-like_dom_sf"/>
</dbReference>
<dbReference type="InterPro" id="IPR000014">
    <property type="entry name" value="PAS"/>
</dbReference>
<dbReference type="PROSITE" id="PS50112">
    <property type="entry name" value="PAS"/>
    <property type="match status" value="2"/>
</dbReference>
<evidence type="ECO:0000256" key="1">
    <source>
        <dbReference type="ARBA" id="ARBA00001946"/>
    </source>
</evidence>
<dbReference type="Gene3D" id="3.40.50.150">
    <property type="entry name" value="Vaccinia Virus protein VP39"/>
    <property type="match status" value="1"/>
</dbReference>
<keyword evidence="2" id="KW-0378">Hydrolase</keyword>
<dbReference type="Pfam" id="PF00990">
    <property type="entry name" value="GGDEF"/>
    <property type="match status" value="1"/>
</dbReference>
<gene>
    <name evidence="10" type="ORF">THSYN_02150</name>
</gene>
<evidence type="ECO:0000259" key="7">
    <source>
        <dbReference type="PROSITE" id="PS50123"/>
    </source>
</evidence>
<dbReference type="Pfam" id="PF13426">
    <property type="entry name" value="PAS_9"/>
    <property type="match status" value="1"/>
</dbReference>
<dbReference type="PANTHER" id="PTHR44757">
    <property type="entry name" value="DIGUANYLATE CYCLASE DGCP"/>
    <property type="match status" value="1"/>
</dbReference>
<dbReference type="NCBIfam" id="TIGR00229">
    <property type="entry name" value="sensory_box"/>
    <property type="match status" value="2"/>
</dbReference>
<dbReference type="GO" id="GO:0006935">
    <property type="term" value="P:chemotaxis"/>
    <property type="evidence" value="ECO:0007669"/>
    <property type="project" value="UniProtKB-UniRule"/>
</dbReference>
<feature type="domain" description="PAC" evidence="5">
    <location>
        <begin position="1037"/>
        <end position="1089"/>
    </location>
</feature>
<dbReference type="SMART" id="SM00091">
    <property type="entry name" value="PAS"/>
    <property type="match status" value="3"/>
</dbReference>
<dbReference type="SUPFAM" id="SSF55073">
    <property type="entry name" value="Nucleotide cyclase"/>
    <property type="match status" value="1"/>
</dbReference>
<dbReference type="SUPFAM" id="SSF47757">
    <property type="entry name" value="Chemotaxis receptor methyltransferase CheR, N-terminal domain"/>
    <property type="match status" value="1"/>
</dbReference>
<dbReference type="InterPro" id="IPR052155">
    <property type="entry name" value="Biofilm_reg_signaling"/>
</dbReference>
<feature type="active site" evidence="2">
    <location>
        <position position="151"/>
    </location>
</feature>
<dbReference type="InterPro" id="IPR035919">
    <property type="entry name" value="EAL_sf"/>
</dbReference>
<feature type="domain" description="GGDEF" evidence="9">
    <location>
        <begin position="1121"/>
        <end position="1253"/>
    </location>
</feature>
<dbReference type="InterPro" id="IPR001633">
    <property type="entry name" value="EAL_dom"/>
</dbReference>
<sequence length="1520" mass="167770">MNDAHETEPQSAADIPAAADQKPHYIAGIGASAGGLEALTLLVGALPAGLNCTFAIVQHLSPHYRSMMVELIGRETSMQVKAVEDGEVPRPGLIYIAPPKWNLLLRNGVFALVEPRPDVAPKPSVNLFLKSLADEKGEYAIGVVLSGTGSDGAVGIRAIKANGGITFAQSPDTAKYSSMPQAAINTVAVDYVLPPQGIAHEIAQFVQHAPPSHLALPDLTDSQRFGRLLLEVRRFTKIDFSGYKESTLWRRVRRRMATNRVETLEEYLDLAVARPEELESLAKDILISVTSFFRDSEAFARLEGYLKAILEEKPRGSELRVWVPGCATGEEAYTIAIILAELLGEGLRHLNIQIFATDIDVDALNMARRATFPAAALGELSAELMARYFNPIGDQYEIVKEVRELVVFARQDLVLDPPFLRLDLISCRNLLIYFSSELQAKVLSVMNYALADHGLLFLGRSENISQQETLFEPVDPKARLFRPRGRGAREHVARALHTRLGAISGKQLVEPRVTVNAIFTQLAFESYLPPSVLLDARLYVIHTFGDLKTYIQLPEGAPQLEFPNMLDQDLRMELLTLVHYSRTKRKPTKGRRRRVAPGKAGLVRLAVFPHRPHEPEEMFLVSFEPGEAVRRARSGGSTTAVGDRVLEDELVATREHLQTVIEELETSNEEMQALNEEVQAANEELQASNEELEASNEELQASNEELVTVNEELLVKSAELSILNSDFESVQNSVDFPLLVLDTQLQVTRFNSAAQRVLGLTPASRGRPFGNLRLTGAFAGLPAVAEQVLHDGEPLNRPISEGATDYRLHIVTYTDHLGAPRGVVLGMADQSETARAERQARELQGRLLEVMDNATSLFAVKDAAGRYEFANTRFLSFFGLTLEAVRGRTDYQLFDNALSDRLREGDFEVLRRRIPVDRDETVTRGERVNYLRVTRFPLMDADGNVTAVCTQAADISQQRAAQEALRLAANVFDYAGEGICVTDAQGILVSVNDSFTRITGFAREEVLGLECSILKSGRHAPDFYQAMWSELTERGKWQGEVWNRRKDGTLIPEWLTISAVRDEQGAVSNYVGIFSDISAIKASHERIEHLATHDELTGLPNRNLFNDRVKHAIARAAHRAERLFVLFVDLDNFKVINDNLGHAAGDELLREAALRIAECLRAEDTVARLGGDEFILLLEDADPELVAALGKRILDFLSASFRVQGRDVFVTASIGISSFPDDGQDSETLLKNADTAMYKAKDRGKNQFQFFSVEMKLHGEQRMAIETGIRLALQEDQFSLLFQPEVELASGRIVSAEALIRWTSGPLGEVSPARFIPVAEQSGLIVKVTEWVMRRTCETLRAWIDAGLVPVPVFVNISPLHFRTADLVACLTTQTQIHALSPHLIGIELTEGALMDGSEATTGVLHALRALGVRVYVDDFGTGYSSLTYLKRYPIDGLKIDRSFVDGIADDPDDQAIATAVIGVARALGVDVVAEGVETEEQRAELIARGCTLAQGYLMHRPMTAQALAALLEVISEPAN</sequence>
<dbReference type="InterPro" id="IPR000673">
    <property type="entry name" value="Sig_transdc_resp-reg_Me-estase"/>
</dbReference>
<dbReference type="SUPFAM" id="SSF141868">
    <property type="entry name" value="EAL domain-like"/>
    <property type="match status" value="1"/>
</dbReference>
<accession>A0A2K8U2V8</accession>
<dbReference type="Gene3D" id="3.30.70.270">
    <property type="match status" value="1"/>
</dbReference>
<dbReference type="Pfam" id="PF00563">
    <property type="entry name" value="EAL"/>
    <property type="match status" value="1"/>
</dbReference>
<evidence type="ECO:0000256" key="3">
    <source>
        <dbReference type="SAM" id="Coils"/>
    </source>
</evidence>
<dbReference type="Proteomes" id="UP000232638">
    <property type="component" value="Chromosome"/>
</dbReference>
<evidence type="ECO:0008006" key="12">
    <source>
        <dbReference type="Google" id="ProtNLM"/>
    </source>
</evidence>
<proteinExistence type="predicted"/>
<keyword evidence="3" id="KW-0175">Coiled coil</keyword>
<dbReference type="Gene3D" id="3.20.20.450">
    <property type="entry name" value="EAL domain"/>
    <property type="match status" value="1"/>
</dbReference>
<feature type="domain" description="CheB-type methylesterase" evidence="6">
    <location>
        <begin position="16"/>
        <end position="209"/>
    </location>
</feature>
<dbReference type="InterPro" id="IPR000700">
    <property type="entry name" value="PAS-assoc_C"/>
</dbReference>
<dbReference type="FunFam" id="3.30.70.270:FF:000001">
    <property type="entry name" value="Diguanylate cyclase domain protein"/>
    <property type="match status" value="1"/>
</dbReference>
<dbReference type="SMART" id="SM00086">
    <property type="entry name" value="PAC"/>
    <property type="match status" value="1"/>
</dbReference>
<feature type="domain" description="PAS" evidence="4">
    <location>
        <begin position="964"/>
        <end position="1008"/>
    </location>
</feature>
<dbReference type="SMART" id="SM00138">
    <property type="entry name" value="MeTrc"/>
    <property type="match status" value="1"/>
</dbReference>
<evidence type="ECO:0000313" key="11">
    <source>
        <dbReference type="Proteomes" id="UP000232638"/>
    </source>
</evidence>
<dbReference type="SMART" id="SM00052">
    <property type="entry name" value="EAL"/>
    <property type="match status" value="1"/>
</dbReference>
<reference evidence="10 11" key="1">
    <citation type="submission" date="2017-03" db="EMBL/GenBank/DDBJ databases">
        <title>Complete genome sequence of Candidatus 'Thiodictyon syntrophicum' sp. nov. strain Cad16T, a photolithoautotroph purple sulfur bacterium isolated from an alpine meromictic lake.</title>
        <authorList>
            <person name="Luedin S.M."/>
            <person name="Pothier J.F."/>
            <person name="Danza F."/>
            <person name="Storelli N."/>
            <person name="Wittwer M."/>
            <person name="Tonolla M."/>
        </authorList>
    </citation>
    <scope>NUCLEOTIDE SEQUENCE [LARGE SCALE GENOMIC DNA]</scope>
    <source>
        <strain evidence="10 11">Cad16T</strain>
    </source>
</reference>
<dbReference type="InterPro" id="IPR000780">
    <property type="entry name" value="CheR_MeTrfase"/>
</dbReference>
<dbReference type="Pfam" id="PF03705">
    <property type="entry name" value="CheR_N"/>
    <property type="match status" value="1"/>
</dbReference>
<feature type="domain" description="PAC" evidence="5">
    <location>
        <begin position="903"/>
        <end position="967"/>
    </location>
</feature>
<dbReference type="Pfam" id="PF01739">
    <property type="entry name" value="CheR"/>
    <property type="match status" value="1"/>
</dbReference>
<feature type="domain" description="CheR-type methyltransferase" evidence="7">
    <location>
        <begin position="225"/>
        <end position="485"/>
    </location>
</feature>
<dbReference type="InterPro" id="IPR029063">
    <property type="entry name" value="SAM-dependent_MTases_sf"/>
</dbReference>
<dbReference type="SUPFAM" id="SSF55785">
    <property type="entry name" value="PYP-like sensor domain (PAS domain)"/>
    <property type="match status" value="3"/>
</dbReference>
<dbReference type="EMBL" id="CP020370">
    <property type="protein sequence ID" value="AUB79877.1"/>
    <property type="molecule type" value="Genomic_DNA"/>
</dbReference>
<dbReference type="PROSITE" id="PS50887">
    <property type="entry name" value="GGDEF"/>
    <property type="match status" value="1"/>
</dbReference>
<name>A0A2K8U2V8_9GAMM</name>
<dbReference type="OrthoDB" id="9816309at2"/>
<keyword evidence="11" id="KW-1185">Reference proteome</keyword>
<dbReference type="CDD" id="cd01948">
    <property type="entry name" value="EAL"/>
    <property type="match status" value="1"/>
</dbReference>
<dbReference type="PROSITE" id="PS50122">
    <property type="entry name" value="CHEB"/>
    <property type="match status" value="1"/>
</dbReference>
<dbReference type="InterPro" id="IPR001610">
    <property type="entry name" value="PAC"/>
</dbReference>
<dbReference type="InterPro" id="IPR043128">
    <property type="entry name" value="Rev_trsase/Diguanyl_cyclase"/>
</dbReference>
<evidence type="ECO:0000256" key="2">
    <source>
        <dbReference type="PROSITE-ProRule" id="PRU00050"/>
    </source>
</evidence>
<dbReference type="Gene3D" id="3.40.50.180">
    <property type="entry name" value="Methylesterase CheB, C-terminal domain"/>
    <property type="match status" value="1"/>
</dbReference>
<feature type="domain" description="PAS" evidence="4">
    <location>
        <begin position="843"/>
        <end position="925"/>
    </location>
</feature>
<dbReference type="InterPro" id="IPR000160">
    <property type="entry name" value="GGDEF_dom"/>
</dbReference>
<evidence type="ECO:0000259" key="5">
    <source>
        <dbReference type="PROSITE" id="PS50113"/>
    </source>
</evidence>
<dbReference type="CDD" id="cd16434">
    <property type="entry name" value="CheB-CheR_fusion"/>
    <property type="match status" value="1"/>
</dbReference>
<evidence type="ECO:0000259" key="6">
    <source>
        <dbReference type="PROSITE" id="PS50122"/>
    </source>
</evidence>
<dbReference type="PROSITE" id="PS50123">
    <property type="entry name" value="CHER"/>
    <property type="match status" value="1"/>
</dbReference>
<comment type="cofactor">
    <cofactor evidence="1">
        <name>Mg(2+)</name>
        <dbReference type="ChEBI" id="CHEBI:18420"/>
    </cofactor>
</comment>
<feature type="active site" evidence="2">
    <location>
        <position position="59"/>
    </location>
</feature>
<dbReference type="Pfam" id="PF13596">
    <property type="entry name" value="PAS_10"/>
    <property type="match status" value="1"/>
</dbReference>
<dbReference type="InterPro" id="IPR013656">
    <property type="entry name" value="PAS_4"/>
</dbReference>
<dbReference type="GO" id="GO:0005737">
    <property type="term" value="C:cytoplasm"/>
    <property type="evidence" value="ECO:0007669"/>
    <property type="project" value="InterPro"/>
</dbReference>
<dbReference type="CDD" id="cd00130">
    <property type="entry name" value="PAS"/>
    <property type="match status" value="2"/>
</dbReference>
<evidence type="ECO:0000259" key="4">
    <source>
        <dbReference type="PROSITE" id="PS50112"/>
    </source>
</evidence>
<dbReference type="InterPro" id="IPR029787">
    <property type="entry name" value="Nucleotide_cyclase"/>
</dbReference>
<feature type="domain" description="EAL" evidence="8">
    <location>
        <begin position="1262"/>
        <end position="1516"/>
    </location>
</feature>
<dbReference type="RefSeq" id="WP_100917691.1">
    <property type="nucleotide sequence ID" value="NZ_CP020370.1"/>
</dbReference>
<dbReference type="PROSITE" id="PS50883">
    <property type="entry name" value="EAL"/>
    <property type="match status" value="1"/>
</dbReference>
<dbReference type="InterPro" id="IPR035909">
    <property type="entry name" value="CheB_C"/>
</dbReference>
<dbReference type="Pfam" id="PF08448">
    <property type="entry name" value="PAS_4"/>
    <property type="match status" value="1"/>
</dbReference>
<dbReference type="GO" id="GO:0008757">
    <property type="term" value="F:S-adenosylmethionine-dependent methyltransferase activity"/>
    <property type="evidence" value="ECO:0007669"/>
    <property type="project" value="InterPro"/>
</dbReference>
<dbReference type="Gene3D" id="3.30.450.20">
    <property type="entry name" value="PAS domain"/>
    <property type="match status" value="3"/>
</dbReference>
<dbReference type="KEGG" id="tsy:THSYN_02150"/>
<keyword evidence="2" id="KW-0145">Chemotaxis</keyword>
<feature type="coiled-coil region" evidence="3">
    <location>
        <begin position="654"/>
        <end position="716"/>
    </location>
</feature>
<protein>
    <recommendedName>
        <fullName evidence="12">PAS domain S-box protein</fullName>
    </recommendedName>
</protein>
<evidence type="ECO:0000313" key="10">
    <source>
        <dbReference type="EMBL" id="AUB79877.1"/>
    </source>
</evidence>
<organism evidence="10 11">
    <name type="scientific">Candidatus Thiodictyon syntrophicum</name>
    <dbReference type="NCBI Taxonomy" id="1166950"/>
    <lineage>
        <taxon>Bacteria</taxon>
        <taxon>Pseudomonadati</taxon>
        <taxon>Pseudomonadota</taxon>
        <taxon>Gammaproteobacteria</taxon>
        <taxon>Chromatiales</taxon>
        <taxon>Chromatiaceae</taxon>
        <taxon>Thiodictyon</taxon>
    </lineage>
</organism>
<dbReference type="GO" id="GO:0000156">
    <property type="term" value="F:phosphorelay response regulator activity"/>
    <property type="evidence" value="ECO:0007669"/>
    <property type="project" value="InterPro"/>
</dbReference>
<dbReference type="PROSITE" id="PS50113">
    <property type="entry name" value="PAC"/>
    <property type="match status" value="2"/>
</dbReference>
<dbReference type="InterPro" id="IPR022641">
    <property type="entry name" value="CheR_N"/>
</dbReference>
<dbReference type="CDD" id="cd01949">
    <property type="entry name" value="GGDEF"/>
    <property type="match status" value="1"/>
</dbReference>
<dbReference type="SUPFAM" id="SSF53335">
    <property type="entry name" value="S-adenosyl-L-methionine-dependent methyltransferases"/>
    <property type="match status" value="1"/>
</dbReference>
<evidence type="ECO:0000259" key="9">
    <source>
        <dbReference type="PROSITE" id="PS50887"/>
    </source>
</evidence>
<dbReference type="PANTHER" id="PTHR44757:SF2">
    <property type="entry name" value="BIOFILM ARCHITECTURE MAINTENANCE PROTEIN MBAA"/>
    <property type="match status" value="1"/>
</dbReference>
<evidence type="ECO:0000259" key="8">
    <source>
        <dbReference type="PROSITE" id="PS50883"/>
    </source>
</evidence>
<dbReference type="SUPFAM" id="SSF52738">
    <property type="entry name" value="Methylesterase CheB, C-terminal domain"/>
    <property type="match status" value="1"/>
</dbReference>
<dbReference type="InterPro" id="IPR022642">
    <property type="entry name" value="CheR_C"/>
</dbReference>
<dbReference type="NCBIfam" id="TIGR00254">
    <property type="entry name" value="GGDEF"/>
    <property type="match status" value="1"/>
</dbReference>